<accession>A0ABW4ZVA6</accession>
<gene>
    <name evidence="2" type="ORF">ACFSOY_08135</name>
</gene>
<dbReference type="Gene3D" id="2.20.28.10">
    <property type="match status" value="1"/>
</dbReference>
<proteinExistence type="predicted"/>
<dbReference type="SUPFAM" id="SSF57802">
    <property type="entry name" value="Rubredoxin-like"/>
    <property type="match status" value="1"/>
</dbReference>
<protein>
    <submittedName>
        <fullName evidence="2">Rubredoxin</fullName>
    </submittedName>
</protein>
<reference evidence="3" key="1">
    <citation type="journal article" date="2019" name="Int. J. Syst. Evol. Microbiol.">
        <title>The Global Catalogue of Microorganisms (GCM) 10K type strain sequencing project: providing services to taxonomists for standard genome sequencing and annotation.</title>
        <authorList>
            <consortium name="The Broad Institute Genomics Platform"/>
            <consortium name="The Broad Institute Genome Sequencing Center for Infectious Disease"/>
            <person name="Wu L."/>
            <person name="Ma J."/>
        </authorList>
    </citation>
    <scope>NUCLEOTIDE SEQUENCE [LARGE SCALE GENOMIC DNA]</scope>
    <source>
        <strain evidence="3">CGMCC 1.13574</strain>
    </source>
</reference>
<evidence type="ECO:0000313" key="2">
    <source>
        <dbReference type="EMBL" id="MFD2169962.1"/>
    </source>
</evidence>
<dbReference type="Pfam" id="PF00301">
    <property type="entry name" value="Rubredoxin"/>
    <property type="match status" value="1"/>
</dbReference>
<comment type="caution">
    <text evidence="2">The sequence shown here is derived from an EMBL/GenBank/DDBJ whole genome shotgun (WGS) entry which is preliminary data.</text>
</comment>
<evidence type="ECO:0000259" key="1">
    <source>
        <dbReference type="Pfam" id="PF00301"/>
    </source>
</evidence>
<sequence>MTVTKCTFCGYCYDEWLGDCKNGVPPGVFLGEMGDIRLATCFPRASMRQDRGGRSWRGGLPAKANLAFTAPIC</sequence>
<name>A0ABW4ZVA6_9BACL</name>
<feature type="domain" description="Rubredoxin" evidence="1">
    <location>
        <begin position="5"/>
        <end position="27"/>
    </location>
</feature>
<keyword evidence="3" id="KW-1185">Reference proteome</keyword>
<dbReference type="EMBL" id="JBHUIO010000005">
    <property type="protein sequence ID" value="MFD2169962.1"/>
    <property type="molecule type" value="Genomic_DNA"/>
</dbReference>
<dbReference type="InterPro" id="IPR024935">
    <property type="entry name" value="Rubredoxin_dom"/>
</dbReference>
<dbReference type="RefSeq" id="WP_386045520.1">
    <property type="nucleotide sequence ID" value="NZ_JBHUIO010000005.1"/>
</dbReference>
<dbReference type="Proteomes" id="UP001597343">
    <property type="component" value="Unassembled WGS sequence"/>
</dbReference>
<evidence type="ECO:0000313" key="3">
    <source>
        <dbReference type="Proteomes" id="UP001597343"/>
    </source>
</evidence>
<organism evidence="2 3">
    <name type="scientific">Tumebacillus lipolyticus</name>
    <dbReference type="NCBI Taxonomy" id="1280370"/>
    <lineage>
        <taxon>Bacteria</taxon>
        <taxon>Bacillati</taxon>
        <taxon>Bacillota</taxon>
        <taxon>Bacilli</taxon>
        <taxon>Bacillales</taxon>
        <taxon>Alicyclobacillaceae</taxon>
        <taxon>Tumebacillus</taxon>
    </lineage>
</organism>